<dbReference type="EMBL" id="JBJKFK010000578">
    <property type="protein sequence ID" value="KAL3316224.1"/>
    <property type="molecule type" value="Genomic_DNA"/>
</dbReference>
<dbReference type="InterPro" id="IPR015943">
    <property type="entry name" value="WD40/YVTN_repeat-like_dom_sf"/>
</dbReference>
<dbReference type="Gene3D" id="2.130.10.10">
    <property type="entry name" value="YVTN repeat-like/Quinoprotein amine dehydrogenase"/>
    <property type="match status" value="2"/>
</dbReference>
<dbReference type="PROSITE" id="PS50294">
    <property type="entry name" value="WD_REPEATS_REGION"/>
    <property type="match status" value="1"/>
</dbReference>
<dbReference type="InterPro" id="IPR001680">
    <property type="entry name" value="WD40_rpt"/>
</dbReference>
<reference evidence="4 5" key="1">
    <citation type="submission" date="2024-11" db="EMBL/GenBank/DDBJ databases">
        <title>Adaptive evolution of stress response genes in parasites aligns with host niche diversity.</title>
        <authorList>
            <person name="Hahn C."/>
            <person name="Resl P."/>
        </authorList>
    </citation>
    <scope>NUCLEOTIDE SEQUENCE [LARGE SCALE GENOMIC DNA]</scope>
    <source>
        <strain evidence="4">EGGRZ-B1_66</strain>
        <tissue evidence="4">Body</tissue>
    </source>
</reference>
<protein>
    <recommendedName>
        <fullName evidence="6">Guanine nucleotide-binding protein subunit beta-like protein</fullName>
    </recommendedName>
</protein>
<comment type="caution">
    <text evidence="4">The sequence shown here is derived from an EMBL/GenBank/DDBJ whole genome shotgun (WGS) entry which is preliminary data.</text>
</comment>
<feature type="region of interest" description="Disordered" evidence="3">
    <location>
        <begin position="300"/>
        <end position="342"/>
    </location>
</feature>
<evidence type="ECO:0008006" key="6">
    <source>
        <dbReference type="Google" id="ProtNLM"/>
    </source>
</evidence>
<dbReference type="Proteomes" id="UP001626550">
    <property type="component" value="Unassembled WGS sequence"/>
</dbReference>
<dbReference type="InterPro" id="IPR036322">
    <property type="entry name" value="WD40_repeat_dom_sf"/>
</dbReference>
<feature type="repeat" description="WD" evidence="2">
    <location>
        <begin position="243"/>
        <end position="284"/>
    </location>
</feature>
<sequence length="489" mass="52590">MRPSLFAAAPTATMAPGLPRRLQYICSLPHGEVVCAVTLGPAPAGRSAITDDQPPDNLEVAASNGCSDLDTAGANSPSVQSPPTPVRPGSAVTSNGGYFAYTGGRGCVKLWDLGSMYHSSNNNGPGAFVGNSVAGSPFSSSGGSMKHESFPPIVTFDCLNKDAYVRSIKLMPDATGLVIGGESNALTVWDLNGPGRRKADLRFDTLACYALALSPDGKLCYSCYSDGDVAVWDWHNQCVVSKFSAHADGASCIEMMPDGQRLWTGGLDLNVRCWDLRASQAEELHRVPFRSQVFTLGVWQPPKQNRERSNGRHESEASSPSDEMTRKEMELDEASDDSGKRAPRFAETSEYWLAVGLESSEVEVMAVGADGPARPAPMMPPSAFLAPPASIPVVEEFNTPQPLPQHFRLTRHESCVLALKFAHRADWFLTTGKDHQVNAWRAPFGTCLLETKEAASVLTCDISHDDKFVVTGSGDKKANLYEVVYASTL</sequence>
<keyword evidence="2" id="KW-0853">WD repeat</keyword>
<accession>A0ABD2Q9I6</accession>
<gene>
    <name evidence="4" type="ORF">Ciccas_005130</name>
</gene>
<dbReference type="PANTHER" id="PTHR10814:SF21">
    <property type="entry name" value="PROTEIN GROUCHO"/>
    <property type="match status" value="1"/>
</dbReference>
<feature type="compositionally biased region" description="Basic and acidic residues" evidence="3">
    <location>
        <begin position="304"/>
        <end position="316"/>
    </location>
</feature>
<comment type="similarity">
    <text evidence="1">Belongs to the WD repeat Groucho/TLE family.</text>
</comment>
<feature type="repeat" description="WD" evidence="2">
    <location>
        <begin position="409"/>
        <end position="440"/>
    </location>
</feature>
<dbReference type="AlphaFoldDB" id="A0ABD2Q9I6"/>
<dbReference type="InterPro" id="IPR009146">
    <property type="entry name" value="Groucho_enhance"/>
</dbReference>
<evidence type="ECO:0000256" key="3">
    <source>
        <dbReference type="SAM" id="MobiDB-lite"/>
    </source>
</evidence>
<dbReference type="SUPFAM" id="SSF50978">
    <property type="entry name" value="WD40 repeat-like"/>
    <property type="match status" value="1"/>
</dbReference>
<evidence type="ECO:0000313" key="5">
    <source>
        <dbReference type="Proteomes" id="UP001626550"/>
    </source>
</evidence>
<evidence type="ECO:0000256" key="2">
    <source>
        <dbReference type="PROSITE-ProRule" id="PRU00221"/>
    </source>
</evidence>
<dbReference type="SMART" id="SM00320">
    <property type="entry name" value="WD40"/>
    <property type="match status" value="6"/>
</dbReference>
<dbReference type="PROSITE" id="PS50082">
    <property type="entry name" value="WD_REPEATS_2"/>
    <property type="match status" value="2"/>
</dbReference>
<evidence type="ECO:0000256" key="1">
    <source>
        <dbReference type="ARBA" id="ARBA00005969"/>
    </source>
</evidence>
<dbReference type="Pfam" id="PF00400">
    <property type="entry name" value="WD40"/>
    <property type="match status" value="4"/>
</dbReference>
<organism evidence="4 5">
    <name type="scientific">Cichlidogyrus casuarinus</name>
    <dbReference type="NCBI Taxonomy" id="1844966"/>
    <lineage>
        <taxon>Eukaryota</taxon>
        <taxon>Metazoa</taxon>
        <taxon>Spiralia</taxon>
        <taxon>Lophotrochozoa</taxon>
        <taxon>Platyhelminthes</taxon>
        <taxon>Monogenea</taxon>
        <taxon>Monopisthocotylea</taxon>
        <taxon>Dactylogyridea</taxon>
        <taxon>Ancyrocephalidae</taxon>
        <taxon>Cichlidogyrus</taxon>
    </lineage>
</organism>
<feature type="region of interest" description="Disordered" evidence="3">
    <location>
        <begin position="65"/>
        <end position="90"/>
    </location>
</feature>
<evidence type="ECO:0000313" key="4">
    <source>
        <dbReference type="EMBL" id="KAL3316224.1"/>
    </source>
</evidence>
<proteinExistence type="inferred from homology"/>
<name>A0ABD2Q9I6_9PLAT</name>
<keyword evidence="5" id="KW-1185">Reference proteome</keyword>
<dbReference type="PANTHER" id="PTHR10814">
    <property type="entry name" value="TRANSDUCIN-LIKE ENHANCER PROTEIN"/>
    <property type="match status" value="1"/>
</dbReference>